<evidence type="ECO:0000313" key="2">
    <source>
        <dbReference type="EMBL" id="GMT37727.1"/>
    </source>
</evidence>
<reference evidence="1" key="1">
    <citation type="submission" date="2023-10" db="EMBL/GenBank/DDBJ databases">
        <title>Genome assembly of Pristionchus species.</title>
        <authorList>
            <person name="Yoshida K."/>
            <person name="Sommer R.J."/>
        </authorList>
    </citation>
    <scope>NUCLEOTIDE SEQUENCE</scope>
    <source>
        <strain evidence="1">RS5133</strain>
    </source>
</reference>
<feature type="non-terminal residue" evidence="1">
    <location>
        <position position="1"/>
    </location>
</feature>
<dbReference type="EMBL" id="BTSY01000240">
    <property type="protein sequence ID" value="GMT37727.1"/>
    <property type="molecule type" value="Genomic_DNA"/>
</dbReference>
<protein>
    <submittedName>
        <fullName evidence="1">Uncharacterized protein</fullName>
    </submittedName>
</protein>
<name>A0AAV5W0G3_9BILA</name>
<proteinExistence type="predicted"/>
<keyword evidence="3" id="KW-1185">Reference proteome</keyword>
<dbReference type="AlphaFoldDB" id="A0AAV5W0G3"/>
<gene>
    <name evidence="1" type="ORF">PFISCL1PPCAC_16624</name>
    <name evidence="2" type="ORF">PFISCL1PPCAC_29024</name>
</gene>
<accession>A0AAV5W0G3</accession>
<dbReference type="Proteomes" id="UP001432322">
    <property type="component" value="Unassembled WGS sequence"/>
</dbReference>
<dbReference type="EMBL" id="BTSY01000004">
    <property type="protein sequence ID" value="GMT25327.1"/>
    <property type="molecule type" value="Genomic_DNA"/>
</dbReference>
<organism evidence="1 3">
    <name type="scientific">Pristionchus fissidentatus</name>
    <dbReference type="NCBI Taxonomy" id="1538716"/>
    <lineage>
        <taxon>Eukaryota</taxon>
        <taxon>Metazoa</taxon>
        <taxon>Ecdysozoa</taxon>
        <taxon>Nematoda</taxon>
        <taxon>Chromadorea</taxon>
        <taxon>Rhabditida</taxon>
        <taxon>Rhabditina</taxon>
        <taxon>Diplogasteromorpha</taxon>
        <taxon>Diplogasteroidea</taxon>
        <taxon>Neodiplogasteridae</taxon>
        <taxon>Pristionchus</taxon>
    </lineage>
</organism>
<evidence type="ECO:0000313" key="1">
    <source>
        <dbReference type="EMBL" id="GMT25327.1"/>
    </source>
</evidence>
<sequence>VYQSRNMIHGMAKLKDIYTRLSRTQSGVSIDESTVSGVQYLHRHVIASSGGIDREGRWHTLHLVEVSGSRSLHLGQVQWVSEVDWGRIGIGGGSRLGYIIRSRDISDSIASISLRRSSSFNPSPKLSVFAYSNSNLLPSDSW</sequence>
<comment type="caution">
    <text evidence="1">The sequence shown here is derived from an EMBL/GenBank/DDBJ whole genome shotgun (WGS) entry which is preliminary data.</text>
</comment>
<evidence type="ECO:0000313" key="3">
    <source>
        <dbReference type="Proteomes" id="UP001432322"/>
    </source>
</evidence>